<accession>A0AAW1S8E8</accession>
<organism evidence="1 2">
    <name type="scientific">Apatococcus lobatus</name>
    <dbReference type="NCBI Taxonomy" id="904363"/>
    <lineage>
        <taxon>Eukaryota</taxon>
        <taxon>Viridiplantae</taxon>
        <taxon>Chlorophyta</taxon>
        <taxon>core chlorophytes</taxon>
        <taxon>Trebouxiophyceae</taxon>
        <taxon>Chlorellales</taxon>
        <taxon>Chlorellaceae</taxon>
        <taxon>Apatococcus</taxon>
    </lineage>
</organism>
<dbReference type="EMBL" id="JALJOS010000002">
    <property type="protein sequence ID" value="KAK9842685.1"/>
    <property type="molecule type" value="Genomic_DNA"/>
</dbReference>
<evidence type="ECO:0000313" key="1">
    <source>
        <dbReference type="EMBL" id="KAK9842685.1"/>
    </source>
</evidence>
<sequence>MTILQCEQSAQQKLVLSKATQVQDFPGKDARINVYQGSNATDFGPDGQSAQSMFTLHPESLVSGHPIAGLELGPGGVRTATLPNGTTRTAPHLPIRDNYTFLLNEIRAAIQNVTVPPVGEAAFACNHPNPQLSSLLTWLKTVQGPLPGNALPTISIQYFVNGADSQ</sequence>
<protein>
    <submittedName>
        <fullName evidence="1">Uncharacterized protein</fullName>
    </submittedName>
</protein>
<evidence type="ECO:0000313" key="2">
    <source>
        <dbReference type="Proteomes" id="UP001438707"/>
    </source>
</evidence>
<dbReference type="Proteomes" id="UP001438707">
    <property type="component" value="Unassembled WGS sequence"/>
</dbReference>
<proteinExistence type="predicted"/>
<dbReference type="AlphaFoldDB" id="A0AAW1S8E8"/>
<comment type="caution">
    <text evidence="1">The sequence shown here is derived from an EMBL/GenBank/DDBJ whole genome shotgun (WGS) entry which is preliminary data.</text>
</comment>
<reference evidence="1 2" key="1">
    <citation type="journal article" date="2024" name="Nat. Commun.">
        <title>Phylogenomics reveals the evolutionary origins of lichenization in chlorophyte algae.</title>
        <authorList>
            <person name="Puginier C."/>
            <person name="Libourel C."/>
            <person name="Otte J."/>
            <person name="Skaloud P."/>
            <person name="Haon M."/>
            <person name="Grisel S."/>
            <person name="Petersen M."/>
            <person name="Berrin J.G."/>
            <person name="Delaux P.M."/>
            <person name="Dal Grande F."/>
            <person name="Keller J."/>
        </authorList>
    </citation>
    <scope>NUCLEOTIDE SEQUENCE [LARGE SCALE GENOMIC DNA]</scope>
    <source>
        <strain evidence="1 2">SAG 2145</strain>
    </source>
</reference>
<keyword evidence="2" id="KW-1185">Reference proteome</keyword>
<gene>
    <name evidence="1" type="ORF">WJX74_000710</name>
</gene>
<name>A0AAW1S8E8_9CHLO</name>